<dbReference type="Pfam" id="PF14246">
    <property type="entry name" value="TetR_C_7"/>
    <property type="match status" value="1"/>
</dbReference>
<keyword evidence="3" id="KW-0804">Transcription</keyword>
<name>A0A844YZD9_9SPHN</name>
<evidence type="ECO:0000256" key="1">
    <source>
        <dbReference type="ARBA" id="ARBA00023015"/>
    </source>
</evidence>
<dbReference type="RefSeq" id="WP_160771785.1">
    <property type="nucleotide sequence ID" value="NZ_WTYV01000003.1"/>
</dbReference>
<evidence type="ECO:0000256" key="3">
    <source>
        <dbReference type="ARBA" id="ARBA00023163"/>
    </source>
</evidence>
<keyword evidence="1" id="KW-0805">Transcription regulation</keyword>
<protein>
    <submittedName>
        <fullName evidence="6">TetR family transcriptional regulator</fullName>
    </submittedName>
</protein>
<dbReference type="Pfam" id="PF00440">
    <property type="entry name" value="TetR_N"/>
    <property type="match status" value="1"/>
</dbReference>
<evidence type="ECO:0000313" key="6">
    <source>
        <dbReference type="EMBL" id="MXO71834.1"/>
    </source>
</evidence>
<evidence type="ECO:0000256" key="4">
    <source>
        <dbReference type="PROSITE-ProRule" id="PRU00335"/>
    </source>
</evidence>
<dbReference type="InterPro" id="IPR001647">
    <property type="entry name" value="HTH_TetR"/>
</dbReference>
<dbReference type="PROSITE" id="PS50977">
    <property type="entry name" value="HTH_TETR_2"/>
    <property type="match status" value="1"/>
</dbReference>
<dbReference type="EMBL" id="WTYV01000003">
    <property type="protein sequence ID" value="MXO71834.1"/>
    <property type="molecule type" value="Genomic_DNA"/>
</dbReference>
<organism evidence="6 7">
    <name type="scientific">Alteraurantiacibacter buctensis</name>
    <dbReference type="NCBI Taxonomy" id="1503981"/>
    <lineage>
        <taxon>Bacteria</taxon>
        <taxon>Pseudomonadati</taxon>
        <taxon>Pseudomonadota</taxon>
        <taxon>Alphaproteobacteria</taxon>
        <taxon>Sphingomonadales</taxon>
        <taxon>Erythrobacteraceae</taxon>
        <taxon>Alteraurantiacibacter</taxon>
    </lineage>
</organism>
<reference evidence="6 7" key="1">
    <citation type="submission" date="2019-12" db="EMBL/GenBank/DDBJ databases">
        <title>Genomic-based taxomic classification of the family Erythrobacteraceae.</title>
        <authorList>
            <person name="Xu L."/>
        </authorList>
    </citation>
    <scope>NUCLEOTIDE SEQUENCE [LARGE SCALE GENOMIC DNA]</scope>
    <source>
        <strain evidence="6 7">M0322</strain>
    </source>
</reference>
<evidence type="ECO:0000256" key="2">
    <source>
        <dbReference type="ARBA" id="ARBA00023125"/>
    </source>
</evidence>
<gene>
    <name evidence="6" type="ORF">GRI99_09305</name>
</gene>
<comment type="caution">
    <text evidence="6">The sequence shown here is derived from an EMBL/GenBank/DDBJ whole genome shotgun (WGS) entry which is preliminary data.</text>
</comment>
<sequence>MAQSERTRGRPRKNEIDSVQAIMDSAVPIFAAKGFDATNLREIADDAGVNMALVSYNFGSKLDLWKRIIEIIGQKIEAAQMLLAKTTGFSDPGTTLRAAMSAYIGFMAARPDAARFMVRDIDHDPERAQWIYDHVTRRLLDQFLPLIARAKADGAISAAHPEMTFLQFAFGTAACILRRDRLTQDSPEFSDDGRFRAALHATLVEPLFHGD</sequence>
<dbReference type="InterPro" id="IPR036271">
    <property type="entry name" value="Tet_transcr_reg_TetR-rel_C_sf"/>
</dbReference>
<accession>A0A844YZD9</accession>
<dbReference type="GO" id="GO:0000976">
    <property type="term" value="F:transcription cis-regulatory region binding"/>
    <property type="evidence" value="ECO:0007669"/>
    <property type="project" value="TreeGrafter"/>
</dbReference>
<dbReference type="SUPFAM" id="SSF46689">
    <property type="entry name" value="Homeodomain-like"/>
    <property type="match status" value="1"/>
</dbReference>
<dbReference type="PANTHER" id="PTHR30055:SF234">
    <property type="entry name" value="HTH-TYPE TRANSCRIPTIONAL REGULATOR BETI"/>
    <property type="match status" value="1"/>
</dbReference>
<dbReference type="SUPFAM" id="SSF48498">
    <property type="entry name" value="Tetracyclin repressor-like, C-terminal domain"/>
    <property type="match status" value="1"/>
</dbReference>
<evidence type="ECO:0000313" key="7">
    <source>
        <dbReference type="Proteomes" id="UP000466966"/>
    </source>
</evidence>
<dbReference type="Gene3D" id="1.10.357.10">
    <property type="entry name" value="Tetracycline Repressor, domain 2"/>
    <property type="match status" value="1"/>
</dbReference>
<dbReference type="PANTHER" id="PTHR30055">
    <property type="entry name" value="HTH-TYPE TRANSCRIPTIONAL REGULATOR RUTR"/>
    <property type="match status" value="1"/>
</dbReference>
<feature type="domain" description="HTH tetR-type" evidence="5">
    <location>
        <begin position="16"/>
        <end position="76"/>
    </location>
</feature>
<dbReference type="InterPro" id="IPR050109">
    <property type="entry name" value="HTH-type_TetR-like_transc_reg"/>
</dbReference>
<keyword evidence="2 4" id="KW-0238">DNA-binding</keyword>
<dbReference type="OrthoDB" id="9789566at2"/>
<dbReference type="InterPro" id="IPR039536">
    <property type="entry name" value="TetR_C_Proteobacteria"/>
</dbReference>
<feature type="DNA-binding region" description="H-T-H motif" evidence="4">
    <location>
        <begin position="39"/>
        <end position="58"/>
    </location>
</feature>
<proteinExistence type="predicted"/>
<dbReference type="InterPro" id="IPR009057">
    <property type="entry name" value="Homeodomain-like_sf"/>
</dbReference>
<dbReference type="Proteomes" id="UP000466966">
    <property type="component" value="Unassembled WGS sequence"/>
</dbReference>
<evidence type="ECO:0000259" key="5">
    <source>
        <dbReference type="PROSITE" id="PS50977"/>
    </source>
</evidence>
<dbReference type="AlphaFoldDB" id="A0A844YZD9"/>
<keyword evidence="7" id="KW-1185">Reference proteome</keyword>
<dbReference type="GO" id="GO:0003700">
    <property type="term" value="F:DNA-binding transcription factor activity"/>
    <property type="evidence" value="ECO:0007669"/>
    <property type="project" value="TreeGrafter"/>
</dbReference>